<feature type="compositionally biased region" description="Basic and acidic residues" evidence="1">
    <location>
        <begin position="167"/>
        <end position="201"/>
    </location>
</feature>
<feature type="compositionally biased region" description="Basic and acidic residues" evidence="1">
    <location>
        <begin position="317"/>
        <end position="329"/>
    </location>
</feature>
<feature type="region of interest" description="Disordered" evidence="1">
    <location>
        <begin position="41"/>
        <end position="329"/>
    </location>
</feature>
<sequence length="329" mass="35842">DPFHRSPHPAGRWCHPGRKRRPARLGPGPAAAALCCRLLGQGHPRRDDEDVRQGRGVGLQGRTVPELHVVPPGHRTGRPAARQPGDGQHRAAGHLQAGARLVAPDLGLPVPRRRPPEQVLRQRPRRADEEDGGGPAQGEDPRPDLLRHAPRRPEDEEEGQRARRPGRREAAHAARRHLADAGPLDRRQPDADGLRRDLHRPADRRHRRPGQPAAERAEHEVQRGHVADRADVAPGGLRPADREHEGLAGHGRRQAAQLPGGGRQGDRLEHGRAPEAGGRAGRQLPQAGPGRLRPQHQCLPRACAEDVPGFGRGQDLAGRDAGQDQRAEV</sequence>
<organism evidence="2">
    <name type="scientific">uncultured Ramlibacter sp</name>
    <dbReference type="NCBI Taxonomy" id="260755"/>
    <lineage>
        <taxon>Bacteria</taxon>
        <taxon>Pseudomonadati</taxon>
        <taxon>Pseudomonadota</taxon>
        <taxon>Betaproteobacteria</taxon>
        <taxon>Burkholderiales</taxon>
        <taxon>Comamonadaceae</taxon>
        <taxon>Ramlibacter</taxon>
        <taxon>environmental samples</taxon>
    </lineage>
</organism>
<feature type="compositionally biased region" description="Basic and acidic residues" evidence="1">
    <location>
        <begin position="139"/>
        <end position="154"/>
    </location>
</feature>
<evidence type="ECO:0000313" key="2">
    <source>
        <dbReference type="EMBL" id="CAA9417832.1"/>
    </source>
</evidence>
<gene>
    <name evidence="2" type="ORF">AVDCRST_MAG51-1810</name>
</gene>
<name>A0A6J4PJ92_9BURK</name>
<accession>A0A6J4PJ92</accession>
<reference evidence="2" key="1">
    <citation type="submission" date="2020-02" db="EMBL/GenBank/DDBJ databases">
        <authorList>
            <person name="Meier V. D."/>
        </authorList>
    </citation>
    <scope>NUCLEOTIDE SEQUENCE</scope>
    <source>
        <strain evidence="2">AVDCRST_MAG51</strain>
    </source>
</reference>
<feature type="non-terminal residue" evidence="2">
    <location>
        <position position="1"/>
    </location>
</feature>
<feature type="region of interest" description="Disordered" evidence="1">
    <location>
        <begin position="1"/>
        <end position="26"/>
    </location>
</feature>
<dbReference type="EMBL" id="CADCUX010000383">
    <property type="protein sequence ID" value="CAA9417832.1"/>
    <property type="molecule type" value="Genomic_DNA"/>
</dbReference>
<proteinExistence type="predicted"/>
<feature type="non-terminal residue" evidence="2">
    <location>
        <position position="329"/>
    </location>
</feature>
<feature type="compositionally biased region" description="Basic and acidic residues" evidence="1">
    <location>
        <begin position="44"/>
        <end position="53"/>
    </location>
</feature>
<feature type="compositionally biased region" description="Basic and acidic residues" evidence="1">
    <location>
        <begin position="264"/>
        <end position="273"/>
    </location>
</feature>
<feature type="compositionally biased region" description="Basic and acidic residues" evidence="1">
    <location>
        <begin position="215"/>
        <end position="231"/>
    </location>
</feature>
<protein>
    <submittedName>
        <fullName evidence="2">TRAP-type C4-dicarboxylate transport system, periplasmic component</fullName>
    </submittedName>
</protein>
<evidence type="ECO:0000256" key="1">
    <source>
        <dbReference type="SAM" id="MobiDB-lite"/>
    </source>
</evidence>
<dbReference type="AlphaFoldDB" id="A0A6J4PJ92"/>